<proteinExistence type="predicted"/>
<evidence type="ECO:0000313" key="4">
    <source>
        <dbReference type="Proteomes" id="UP000183670"/>
    </source>
</evidence>
<evidence type="ECO:0000256" key="1">
    <source>
        <dbReference type="SAM" id="SignalP"/>
    </source>
</evidence>
<keyword evidence="1" id="KW-0732">Signal</keyword>
<dbReference type="Proteomes" id="UP000183670">
    <property type="component" value="Unassembled WGS sequence"/>
</dbReference>
<organism evidence="3 4">
    <name type="scientific">Bacteroides ovatus</name>
    <dbReference type="NCBI Taxonomy" id="28116"/>
    <lineage>
        <taxon>Bacteria</taxon>
        <taxon>Pseudomonadati</taxon>
        <taxon>Bacteroidota</taxon>
        <taxon>Bacteroidia</taxon>
        <taxon>Bacteroidales</taxon>
        <taxon>Bacteroidaceae</taxon>
        <taxon>Bacteroides</taxon>
    </lineage>
</organism>
<reference evidence="2" key="2">
    <citation type="submission" date="2022-10" db="EMBL/GenBank/DDBJ databases">
        <title>Human gut microbiome strain richness.</title>
        <authorList>
            <person name="Chen-Liaw A."/>
        </authorList>
    </citation>
    <scope>NUCLEOTIDE SEQUENCE</scope>
    <source>
        <strain evidence="2">RTP21484st1_H8_RTP21484_190118</strain>
    </source>
</reference>
<name>A0A1G6G7K2_BACOV</name>
<dbReference type="EMBL" id="JAQQPO010000003">
    <property type="protein sequence ID" value="MDC7957185.1"/>
    <property type="molecule type" value="Genomic_DNA"/>
</dbReference>
<dbReference type="AlphaFoldDB" id="A0A1G6G7K2"/>
<dbReference type="Proteomes" id="UP001215078">
    <property type="component" value="Unassembled WGS sequence"/>
</dbReference>
<protein>
    <submittedName>
        <fullName evidence="3">Uncharacterized protein</fullName>
    </submittedName>
</protein>
<dbReference type="EMBL" id="FMYE01000031">
    <property type="protein sequence ID" value="SDB77964.1"/>
    <property type="molecule type" value="Genomic_DNA"/>
</dbReference>
<dbReference type="GeneID" id="82175932"/>
<evidence type="ECO:0000313" key="2">
    <source>
        <dbReference type="EMBL" id="MDC7957185.1"/>
    </source>
</evidence>
<reference evidence="3 4" key="1">
    <citation type="submission" date="2016-10" db="EMBL/GenBank/DDBJ databases">
        <authorList>
            <person name="de Groot N.N."/>
        </authorList>
    </citation>
    <scope>NUCLEOTIDE SEQUENCE [LARGE SCALE GENOMIC DNA]</scope>
    <source>
        <strain evidence="3 4">NLAE-zl-C500</strain>
    </source>
</reference>
<feature type="signal peptide" evidence="1">
    <location>
        <begin position="1"/>
        <end position="20"/>
    </location>
</feature>
<gene>
    <name evidence="2" type="ORF">PQ628_03095</name>
    <name evidence="3" type="ORF">SAMN05192581_103122</name>
</gene>
<accession>A0A1G6G7K2</accession>
<sequence>MKRKLLIAATSFMIASSVCGKDFNVLTKDFQPWGNTQFDMEGMKITWTQKWQGGGWWLAQDCSEYESARIEFREVLPMDVVFIVIYSAKDERNEKLKSKVTIPAGKKEAAIMLDITYKKSIDGLGISGSKPGTVCVKSLVLEEMKR</sequence>
<evidence type="ECO:0000313" key="3">
    <source>
        <dbReference type="EMBL" id="SDB77964.1"/>
    </source>
</evidence>
<feature type="chain" id="PRO_5014269287" evidence="1">
    <location>
        <begin position="21"/>
        <end position="146"/>
    </location>
</feature>
<dbReference type="RefSeq" id="WP_004324123.1">
    <property type="nucleotide sequence ID" value="NZ_CAKJZG010000003.1"/>
</dbReference>